<dbReference type="Proteomes" id="UP000011021">
    <property type="component" value="Unassembled WGS sequence"/>
</dbReference>
<evidence type="ECO:0008006" key="4">
    <source>
        <dbReference type="Google" id="ProtNLM"/>
    </source>
</evidence>
<keyword evidence="3" id="KW-1185">Reference proteome</keyword>
<dbReference type="STRING" id="887898.HMPREF0551_2488"/>
<reference evidence="2 3" key="1">
    <citation type="submission" date="2010-12" db="EMBL/GenBank/DDBJ databases">
        <authorList>
            <person name="Muzny D."/>
            <person name="Qin X."/>
            <person name="Deng J."/>
            <person name="Jiang H."/>
            <person name="Liu Y."/>
            <person name="Qu J."/>
            <person name="Song X.-Z."/>
            <person name="Zhang L."/>
            <person name="Thornton R."/>
            <person name="Coyle M."/>
            <person name="Francisco L."/>
            <person name="Jackson L."/>
            <person name="Javaid M."/>
            <person name="Korchina V."/>
            <person name="Kovar C."/>
            <person name="Mata R."/>
            <person name="Mathew T."/>
            <person name="Ngo R."/>
            <person name="Nguyen L."/>
            <person name="Nguyen N."/>
            <person name="Okwuonu G."/>
            <person name="Ongeri F."/>
            <person name="Pham C."/>
            <person name="Simmons D."/>
            <person name="Wilczek-Boney K."/>
            <person name="Hale W."/>
            <person name="Jakkamsetti A."/>
            <person name="Pham P."/>
            <person name="Ruth R."/>
            <person name="San Lucas F."/>
            <person name="Warren J."/>
            <person name="Zhang J."/>
            <person name="Zhao Z."/>
            <person name="Zhou C."/>
            <person name="Zhu D."/>
            <person name="Lee S."/>
            <person name="Bess C."/>
            <person name="Blankenburg K."/>
            <person name="Forbes L."/>
            <person name="Fu Q."/>
            <person name="Gubbala S."/>
            <person name="Hirani K."/>
            <person name="Jayaseelan J.C."/>
            <person name="Lara F."/>
            <person name="Munidasa M."/>
            <person name="Palculict T."/>
            <person name="Patil S."/>
            <person name="Pu L.-L."/>
            <person name="Saada N."/>
            <person name="Tang L."/>
            <person name="Weissenberger G."/>
            <person name="Zhu Y."/>
            <person name="Hemphill L."/>
            <person name="Shang Y."/>
            <person name="Youmans B."/>
            <person name="Ayvaz T."/>
            <person name="Ross M."/>
            <person name="Santibanez J."/>
            <person name="Aqrawi P."/>
            <person name="Gross S."/>
            <person name="Joshi V."/>
            <person name="Fowler G."/>
            <person name="Nazareth L."/>
            <person name="Reid J."/>
            <person name="Worley K."/>
            <person name="Petrosino J."/>
            <person name="Highlander S."/>
            <person name="Gibbs R."/>
        </authorList>
    </citation>
    <scope>NUCLEOTIDE SEQUENCE [LARGE SCALE GENOMIC DNA]</scope>
    <source>
        <strain evidence="2 3">ATCC 51599</strain>
    </source>
</reference>
<comment type="caution">
    <text evidence="2">The sequence shown here is derived from an EMBL/GenBank/DDBJ whole genome shotgun (WGS) entry which is preliminary data.</text>
</comment>
<evidence type="ECO:0000256" key="1">
    <source>
        <dbReference type="SAM" id="MobiDB-lite"/>
    </source>
</evidence>
<dbReference type="RefSeq" id="WP_005674946.1">
    <property type="nucleotide sequence ID" value="NZ_CP146288.1"/>
</dbReference>
<dbReference type="eggNOG" id="ENOG502ZBT6">
    <property type="taxonomic scope" value="Bacteria"/>
</dbReference>
<feature type="compositionally biased region" description="Basic and acidic residues" evidence="1">
    <location>
        <begin position="129"/>
        <end position="145"/>
    </location>
</feature>
<evidence type="ECO:0000313" key="2">
    <source>
        <dbReference type="EMBL" id="EFV93798.1"/>
    </source>
</evidence>
<organism evidence="2 3">
    <name type="scientific">Lautropia mirabilis ATCC 51599</name>
    <dbReference type="NCBI Taxonomy" id="887898"/>
    <lineage>
        <taxon>Bacteria</taxon>
        <taxon>Pseudomonadati</taxon>
        <taxon>Pseudomonadota</taxon>
        <taxon>Betaproteobacteria</taxon>
        <taxon>Burkholderiales</taxon>
        <taxon>Burkholderiaceae</taxon>
        <taxon>Lautropia</taxon>
    </lineage>
</organism>
<gene>
    <name evidence="2" type="ORF">HMPREF0551_2488</name>
</gene>
<dbReference type="InterPro" id="IPR025455">
    <property type="entry name" value="DUF4276"/>
</dbReference>
<proteinExistence type="predicted"/>
<evidence type="ECO:0000313" key="3">
    <source>
        <dbReference type="Proteomes" id="UP000011021"/>
    </source>
</evidence>
<name>E7S0M4_9BURK</name>
<protein>
    <recommendedName>
        <fullName evidence="4">DUF4276 family protein</fullName>
    </recommendedName>
</protein>
<sequence length="193" mass="21907">MKIAAIVEGHGEVASLPILLRRIAQWRTPARYSEVLRPILVKRNQFLNREQEFHRYLQLAAGKAGDEGCVLILLDADDDCPAQLGTTILHRAQDYIPHRHVSVVLANREYEAWFIAAAASLDGERGFALRPSDHDADPESPRSAKDWMGSRMPRGYGETTDQPAFSARFDLQLAHDRSRSFRKLCSEWDRMGH</sequence>
<feature type="region of interest" description="Disordered" evidence="1">
    <location>
        <begin position="129"/>
        <end position="150"/>
    </location>
</feature>
<dbReference type="EMBL" id="AEQP01000023">
    <property type="protein sequence ID" value="EFV93798.1"/>
    <property type="molecule type" value="Genomic_DNA"/>
</dbReference>
<dbReference type="HOGENOM" id="CLU_100239_0_0_4"/>
<accession>E7S0M4</accession>
<dbReference type="Pfam" id="PF14103">
    <property type="entry name" value="DUF4276"/>
    <property type="match status" value="1"/>
</dbReference>
<dbReference type="AlphaFoldDB" id="E7S0M4"/>